<dbReference type="SUPFAM" id="SSF53474">
    <property type="entry name" value="alpha/beta-Hydrolases"/>
    <property type="match status" value="1"/>
</dbReference>
<feature type="chain" id="PRO_5045545766" evidence="1">
    <location>
        <begin position="19"/>
        <end position="295"/>
    </location>
</feature>
<protein>
    <submittedName>
        <fullName evidence="2">Alpha/beta hydrolase</fullName>
    </submittedName>
</protein>
<dbReference type="InterPro" id="IPR029058">
    <property type="entry name" value="AB_hydrolase_fold"/>
</dbReference>
<dbReference type="Proteomes" id="UP001374803">
    <property type="component" value="Chromosome"/>
</dbReference>
<keyword evidence="1" id="KW-0732">Signal</keyword>
<keyword evidence="2" id="KW-0378">Hydrolase</keyword>
<dbReference type="InterPro" id="IPR050266">
    <property type="entry name" value="AB_hydrolase_sf"/>
</dbReference>
<evidence type="ECO:0000256" key="1">
    <source>
        <dbReference type="SAM" id="SignalP"/>
    </source>
</evidence>
<dbReference type="EMBL" id="CP089983">
    <property type="protein sequence ID" value="WXB06265.1"/>
    <property type="molecule type" value="Genomic_DNA"/>
</dbReference>
<reference evidence="2" key="1">
    <citation type="submission" date="2021-12" db="EMBL/GenBank/DDBJ databases">
        <title>Discovery of the Pendulisporaceae a myxobacterial family with distinct sporulation behavior and unique specialized metabolism.</title>
        <authorList>
            <person name="Garcia R."/>
            <person name="Popoff A."/>
            <person name="Bader C.D."/>
            <person name="Loehr J."/>
            <person name="Walesch S."/>
            <person name="Walt C."/>
            <person name="Boldt J."/>
            <person name="Bunk B."/>
            <person name="Haeckl F.J.F.P.J."/>
            <person name="Gunesch A.P."/>
            <person name="Birkelbach J."/>
            <person name="Nuebel U."/>
            <person name="Pietschmann T."/>
            <person name="Bach T."/>
            <person name="Mueller R."/>
        </authorList>
    </citation>
    <scope>NUCLEOTIDE SEQUENCE</scope>
    <source>
        <strain evidence="2">MSr11367</strain>
    </source>
</reference>
<dbReference type="PANTHER" id="PTHR43798:SF33">
    <property type="entry name" value="HYDROLASE, PUTATIVE (AFU_ORTHOLOGUE AFUA_2G14860)-RELATED"/>
    <property type="match status" value="1"/>
</dbReference>
<dbReference type="Gene3D" id="3.40.50.1820">
    <property type="entry name" value="alpha/beta hydrolase"/>
    <property type="match status" value="1"/>
</dbReference>
<sequence>MRLSLFAAMLFLAAPLTACSHSSPSPPTPSAPREPPAFTTTVSGSGQMVVFIPDLTAPGAMWDSTLAHLGGRVEAHVVEVAGFAGNPPTSAPLMPKLRDGIVRYLRERHAKKPILVGLMFGAAIAYWIAMTEPDLVGGVVAIDAPPSFGKGAPEQEAEEERDRILSADPQKYPTMVRRRLGKCMNDSARADWLAEKAGRSSSAAHAEAFFDMATRDLRPLVASIRAPVLLFRTTENIPADFRTEAEREYREALAPIPKHEMLIVNGSRHYVMFDAPDVFFANLDRFLAANTFRGR</sequence>
<gene>
    <name evidence="2" type="ORF">LVJ94_03260</name>
</gene>
<dbReference type="PANTHER" id="PTHR43798">
    <property type="entry name" value="MONOACYLGLYCEROL LIPASE"/>
    <property type="match status" value="1"/>
</dbReference>
<evidence type="ECO:0000313" key="3">
    <source>
        <dbReference type="Proteomes" id="UP001374803"/>
    </source>
</evidence>
<dbReference type="RefSeq" id="WP_394835913.1">
    <property type="nucleotide sequence ID" value="NZ_CP089929.1"/>
</dbReference>
<feature type="signal peptide" evidence="1">
    <location>
        <begin position="1"/>
        <end position="18"/>
    </location>
</feature>
<name>A0ABZ2L7C9_9BACT</name>
<keyword evidence="3" id="KW-1185">Reference proteome</keyword>
<evidence type="ECO:0000313" key="2">
    <source>
        <dbReference type="EMBL" id="WXB06265.1"/>
    </source>
</evidence>
<organism evidence="2 3">
    <name type="scientific">Pendulispora rubella</name>
    <dbReference type="NCBI Taxonomy" id="2741070"/>
    <lineage>
        <taxon>Bacteria</taxon>
        <taxon>Pseudomonadati</taxon>
        <taxon>Myxococcota</taxon>
        <taxon>Myxococcia</taxon>
        <taxon>Myxococcales</taxon>
        <taxon>Sorangiineae</taxon>
        <taxon>Pendulisporaceae</taxon>
        <taxon>Pendulispora</taxon>
    </lineage>
</organism>
<proteinExistence type="predicted"/>
<dbReference type="GO" id="GO:0016787">
    <property type="term" value="F:hydrolase activity"/>
    <property type="evidence" value="ECO:0007669"/>
    <property type="project" value="UniProtKB-KW"/>
</dbReference>
<accession>A0ABZ2L7C9</accession>